<feature type="compositionally biased region" description="Low complexity" evidence="1">
    <location>
        <begin position="17"/>
        <end position="29"/>
    </location>
</feature>
<evidence type="ECO:0000256" key="1">
    <source>
        <dbReference type="SAM" id="MobiDB-lite"/>
    </source>
</evidence>
<dbReference type="EMBL" id="LC625835">
    <property type="protein sequence ID" value="BCU03502.1"/>
    <property type="molecule type" value="Genomic_DNA"/>
</dbReference>
<feature type="compositionally biased region" description="Basic residues" evidence="1">
    <location>
        <begin position="95"/>
        <end position="106"/>
    </location>
</feature>
<feature type="region of interest" description="Disordered" evidence="1">
    <location>
        <begin position="1"/>
        <end position="29"/>
    </location>
</feature>
<organism evidence="2 3">
    <name type="scientific">Pandoravirus japonicus</name>
    <dbReference type="NCBI Taxonomy" id="2823154"/>
    <lineage>
        <taxon>Viruses</taxon>
        <taxon>Pandoravirus</taxon>
    </lineage>
</organism>
<evidence type="ECO:0000313" key="2">
    <source>
        <dbReference type="EMBL" id="BCU03502.1"/>
    </source>
</evidence>
<reference evidence="2" key="1">
    <citation type="submission" date="2021-04" db="EMBL/GenBank/DDBJ databases">
        <title>Draft Genome Sequence of Pandoravirus japonicus, Isolated from the Sabaishi River of Niigata, Japan.</title>
        <authorList>
            <person name="Hosokawa N."/>
            <person name="Takahashi H."/>
            <person name="Aoki K."/>
            <person name="Takemura M."/>
        </authorList>
    </citation>
    <scope>NUCLEOTIDE SEQUENCE</scope>
</reference>
<name>A0A811BRP7_9VIRU</name>
<proteinExistence type="predicted"/>
<accession>A0A811BRP7</accession>
<dbReference type="Proteomes" id="UP001253637">
    <property type="component" value="Segment"/>
</dbReference>
<evidence type="ECO:0000313" key="3">
    <source>
        <dbReference type="Proteomes" id="UP001253637"/>
    </source>
</evidence>
<protein>
    <submittedName>
        <fullName evidence="2">Uncharacterized protein</fullName>
    </submittedName>
</protein>
<feature type="region of interest" description="Disordered" evidence="1">
    <location>
        <begin position="95"/>
        <end position="116"/>
    </location>
</feature>
<sequence>MHAAASEANTPVPSPLRSRSTATRTASARWPWRTQVRSAHAISAASYQLAVRPGVASSVDDAGRFLFVAVLIDGRARAERRKEWIRGLRGWGKRREPRWRKKKERPKGRVEGKRRLSPRGRLKRGRPCGVCRASLLACACASLSLFLVARLAALFFSVEPVGVCRCGSLVPVCRPARSRCCGGWSRCFLVRPALFSPTSFFLLLENEPP</sequence>